<keyword evidence="2" id="KW-1185">Reference proteome</keyword>
<comment type="caution">
    <text evidence="1">The sequence shown here is derived from an EMBL/GenBank/DDBJ whole genome shotgun (WGS) entry which is preliminary data.</text>
</comment>
<dbReference type="InterPro" id="IPR014871">
    <property type="entry name" value="dUTPase/dCTP_pyrophosphatase"/>
</dbReference>
<dbReference type="AlphaFoldDB" id="A0A0C2VWL9"/>
<reference evidence="1 2" key="1">
    <citation type="submission" date="2015-01" db="EMBL/GenBank/DDBJ databases">
        <title>Genome sequence of Jeotgalibacillus alimentarius.</title>
        <authorList>
            <person name="Goh K.M."/>
            <person name="Chan K.-G."/>
            <person name="Yaakop A.S."/>
            <person name="Ee R."/>
            <person name="Gan H.M."/>
            <person name="Chan C.S."/>
        </authorList>
    </citation>
    <scope>NUCLEOTIDE SEQUENCE [LARGE SCALE GENOMIC DNA]</scope>
    <source>
        <strain evidence="1 2">YKJ-13</strain>
    </source>
</reference>
<dbReference type="EMBL" id="JXRQ01000008">
    <property type="protein sequence ID" value="KIL53272.1"/>
    <property type="molecule type" value="Genomic_DNA"/>
</dbReference>
<organism evidence="1 2">
    <name type="scientific">Jeotgalibacillus alimentarius</name>
    <dbReference type="NCBI Taxonomy" id="135826"/>
    <lineage>
        <taxon>Bacteria</taxon>
        <taxon>Bacillati</taxon>
        <taxon>Bacillota</taxon>
        <taxon>Bacilli</taxon>
        <taxon>Bacillales</taxon>
        <taxon>Caryophanaceae</taxon>
        <taxon>Jeotgalibacillus</taxon>
    </lineage>
</organism>
<dbReference type="PIRSF" id="PIRSF030140">
    <property type="entry name" value="UCP030140"/>
    <property type="match status" value="1"/>
</dbReference>
<evidence type="ECO:0008006" key="3">
    <source>
        <dbReference type="Google" id="ProtNLM"/>
    </source>
</evidence>
<dbReference type="SUPFAM" id="SSF101386">
    <property type="entry name" value="all-alpha NTP pyrophosphatases"/>
    <property type="match status" value="1"/>
</dbReference>
<dbReference type="Gene3D" id="1.10.4010.10">
    <property type="entry name" value="Type II deoxyuridine triphosphatase"/>
    <property type="match status" value="1"/>
</dbReference>
<evidence type="ECO:0000313" key="1">
    <source>
        <dbReference type="EMBL" id="KIL53272.1"/>
    </source>
</evidence>
<gene>
    <name evidence="1" type="ORF">KP77_02480</name>
</gene>
<dbReference type="Proteomes" id="UP000031950">
    <property type="component" value="Unassembled WGS sequence"/>
</dbReference>
<dbReference type="PATRIC" id="fig|135826.4.peg.251"/>
<dbReference type="InterPro" id="IPR016947">
    <property type="entry name" value="UCP030140"/>
</dbReference>
<evidence type="ECO:0000313" key="2">
    <source>
        <dbReference type="Proteomes" id="UP000031950"/>
    </source>
</evidence>
<accession>A0A0C2VWL9</accession>
<dbReference type="CDD" id="cd11527">
    <property type="entry name" value="NTP-PPase_dUTPase"/>
    <property type="match status" value="1"/>
</dbReference>
<proteinExistence type="predicted"/>
<name>A0A0C2VWL9_9BACL</name>
<dbReference type="Pfam" id="PF08761">
    <property type="entry name" value="dUTPase_2"/>
    <property type="match status" value="1"/>
</dbReference>
<protein>
    <recommendedName>
        <fullName evidence="3">dUTPase</fullName>
    </recommendedName>
</protein>
<dbReference type="STRING" id="135826.KP77_02480"/>
<sequence length="162" mass="19014">MLNWEELYHMQYELDSFIEKENNLSGKDLLREKLLALSVEAGELANETRCFKFWSRKGPSEKSVILEEYVDGIHFLLSIGLEKDFRFSDSAAEEGSQSLTDLFIAYNTSISEFERDQTKDHYIQMWRVYLAIGEKLSFSAQDTIEAYIQKNKVNVERQKNEY</sequence>